<keyword evidence="3" id="KW-1003">Cell membrane</keyword>
<dbReference type="GO" id="GO:0016301">
    <property type="term" value="F:kinase activity"/>
    <property type="evidence" value="ECO:0007669"/>
    <property type="project" value="UniProtKB-KW"/>
</dbReference>
<dbReference type="PROSITE" id="PS51098">
    <property type="entry name" value="PTS_EIIB_TYPE_1"/>
    <property type="match status" value="1"/>
</dbReference>
<dbReference type="InterPro" id="IPR011055">
    <property type="entry name" value="Dup_hybrid_motif"/>
</dbReference>
<dbReference type="Pfam" id="PF00367">
    <property type="entry name" value="PTS_EIIB"/>
    <property type="match status" value="1"/>
</dbReference>
<dbReference type="InterPro" id="IPR050558">
    <property type="entry name" value="PTS_Sugar-Specific_Components"/>
</dbReference>
<dbReference type="NCBIfam" id="TIGR00826">
    <property type="entry name" value="EIIB_glc"/>
    <property type="match status" value="1"/>
</dbReference>
<evidence type="ECO:0000256" key="14">
    <source>
        <dbReference type="ARBA" id="ARBA00074554"/>
    </source>
</evidence>
<dbReference type="InterPro" id="IPR036878">
    <property type="entry name" value="Glu_permease_IIB"/>
</dbReference>
<keyword evidence="5" id="KW-0808">Transferase</keyword>
<dbReference type="PROSITE" id="PS00371">
    <property type="entry name" value="PTS_EIIA_TYPE_1_HIS"/>
    <property type="match status" value="1"/>
</dbReference>
<evidence type="ECO:0000256" key="9">
    <source>
        <dbReference type="ARBA" id="ARBA00022989"/>
    </source>
</evidence>
<comment type="caution">
    <text evidence="16">The sequence shown here is derived from an EMBL/GenBank/DDBJ whole genome shotgun (WGS) entry which is preliminary data.</text>
</comment>
<comment type="subcellular location">
    <subcellularLocation>
        <location evidence="1">Cell membrane</location>
        <topology evidence="1">Multi-pass membrane protein</topology>
    </subcellularLocation>
</comment>
<evidence type="ECO:0000256" key="5">
    <source>
        <dbReference type="ARBA" id="ARBA00022679"/>
    </source>
</evidence>
<evidence type="ECO:0000313" key="17">
    <source>
        <dbReference type="Proteomes" id="UP000288197"/>
    </source>
</evidence>
<dbReference type="PROSITE" id="PS51103">
    <property type="entry name" value="PTS_EIIC_TYPE_1"/>
    <property type="match status" value="1"/>
</dbReference>
<accession>A0A369AZ44</accession>
<keyword evidence="2" id="KW-0813">Transport</keyword>
<evidence type="ECO:0000256" key="3">
    <source>
        <dbReference type="ARBA" id="ARBA00022475"/>
    </source>
</evidence>
<comment type="catalytic activity">
    <reaction evidence="13">
        <text>N(pros)-phospho-L-histidyl-[protein](out) + sucrose = sucrose 6(G)-phosphate(in) + L-histidyl-[protein]</text>
        <dbReference type="Rhea" id="RHEA:49236"/>
        <dbReference type="Rhea" id="RHEA-COMP:9745"/>
        <dbReference type="Rhea" id="RHEA-COMP:9746"/>
        <dbReference type="ChEBI" id="CHEBI:17992"/>
        <dbReference type="ChEBI" id="CHEBI:29979"/>
        <dbReference type="ChEBI" id="CHEBI:64837"/>
        <dbReference type="ChEBI" id="CHEBI:91002"/>
        <dbReference type="EC" id="2.7.1.211"/>
    </reaction>
</comment>
<dbReference type="SUPFAM" id="SSF51261">
    <property type="entry name" value="Duplicated hybrid motif"/>
    <property type="match status" value="1"/>
</dbReference>
<dbReference type="Gene3D" id="3.30.1360.60">
    <property type="entry name" value="Glucose permease domain IIB"/>
    <property type="match status" value="1"/>
</dbReference>
<dbReference type="PANTHER" id="PTHR30175">
    <property type="entry name" value="PHOSPHOTRANSFERASE SYSTEM TRANSPORT PROTEIN"/>
    <property type="match status" value="1"/>
</dbReference>
<evidence type="ECO:0000256" key="4">
    <source>
        <dbReference type="ARBA" id="ARBA00022597"/>
    </source>
</evidence>
<keyword evidence="4" id="KW-0762">Sugar transport</keyword>
<dbReference type="InterPro" id="IPR018113">
    <property type="entry name" value="PTrfase_EIIB_Cys"/>
</dbReference>
<keyword evidence="9" id="KW-1133">Transmembrane helix</keyword>
<dbReference type="GO" id="GO:0008982">
    <property type="term" value="F:protein-N(PI)-phosphohistidine-sugar phosphotransferase activity"/>
    <property type="evidence" value="ECO:0007669"/>
    <property type="project" value="InterPro"/>
</dbReference>
<organism evidence="16 17">
    <name type="scientific">Vagococcus fluvialis</name>
    <dbReference type="NCBI Taxonomy" id="2738"/>
    <lineage>
        <taxon>Bacteria</taxon>
        <taxon>Bacillati</taxon>
        <taxon>Bacillota</taxon>
        <taxon>Bacilli</taxon>
        <taxon>Lactobacillales</taxon>
        <taxon>Enterococcaceae</taxon>
        <taxon>Vagococcus</taxon>
    </lineage>
</organism>
<evidence type="ECO:0000256" key="11">
    <source>
        <dbReference type="ARBA" id="ARBA00044053"/>
    </source>
</evidence>
<name>A0A369AZ44_9ENTE</name>
<dbReference type="Proteomes" id="UP000288197">
    <property type="component" value="Unassembled WGS sequence"/>
</dbReference>
<dbReference type="Gene3D" id="2.70.70.10">
    <property type="entry name" value="Glucose Permease (Domain IIA)"/>
    <property type="match status" value="1"/>
</dbReference>
<keyword evidence="10" id="KW-0472">Membrane</keyword>
<dbReference type="RefSeq" id="WP_114289132.1">
    <property type="nucleotide sequence ID" value="NZ_CP122523.1"/>
</dbReference>
<evidence type="ECO:0000256" key="6">
    <source>
        <dbReference type="ARBA" id="ARBA00022683"/>
    </source>
</evidence>
<comment type="function">
    <text evidence="12">The phosphoenolpyruvate-dependent sugar phosphotransferase system (sugar PTS), a major carbohydrate active transport system, catalyzes the phosphorylation of incoming sugar substrates concomitantly with their translocation across the cell membrane. This system is involved in sucrose transport.</text>
</comment>
<dbReference type="SUPFAM" id="SSF55604">
    <property type="entry name" value="Glucose permease domain IIB"/>
    <property type="match status" value="1"/>
</dbReference>
<keyword evidence="8" id="KW-0418">Kinase</keyword>
<dbReference type="CDD" id="cd00212">
    <property type="entry name" value="PTS_IIB_glc"/>
    <property type="match status" value="1"/>
</dbReference>
<keyword evidence="7" id="KW-0812">Transmembrane</keyword>
<sequence length="655" mass="70204">MGKYQDDVKQLLEFVGGKENISGVSHCATRMRFVLNDPKKANEKAIEKIPSVKGMFTNAGQFQVIIGNDVSTFYNEFSAYSGVEGVSKEQGKSLAKQNLNPLQRAISVLAEIFTPIIPAIIVGGLILGFRNVLEGIQFAGLGGQTIVEVSQFWSGVNAFLWLPGEAIFHFLPVGITWSIAKKMGTTQILGIILGITLVSPQLLNAYGVGSTAAADIPVWDFGFAQIQMIGYQAQVIPAMLAGFLLAYLEIFWRKKIPEAISMIFVPFLSLLPAILAAHVILGPIGWKIGTAISAVVNAGLTSSLNWLFAGVFGALYSPLVITGLHHMSNAIDTQLVADFGTTNLWPMIALSNIAQGSAVLAIIFLHRGNKEEEQVSVPSMISAYLGVTEPAMFGINLKYVYPFVAAMIGSGFAAMFSTIMGVRANSIGVGGLPGILAINSTIGGGWFAFLIAMLIAVVVPFILTVFFARRGIFNKVEQVMEAEAVVEAMAESATTVTTNEVLIKEENFYAPADGEVVAIDQVADPVFGTKMMGEGYAVKPTSHDVYAPVKGKITNIFETKHAIGFLTESGLEVLLHMGLDTVELKGAPFSVLVNVGDTVDENTKVATMDLERVKNSGKETDVVVVVTNSDVLTDFSLDIEQTSKAKEKIGVATRN</sequence>
<dbReference type="NCBIfam" id="TIGR00830">
    <property type="entry name" value="PTBA"/>
    <property type="match status" value="1"/>
</dbReference>
<dbReference type="GO" id="GO:0005886">
    <property type="term" value="C:plasma membrane"/>
    <property type="evidence" value="ECO:0007669"/>
    <property type="project" value="UniProtKB-SubCell"/>
</dbReference>
<keyword evidence="17" id="KW-1185">Reference proteome</keyword>
<evidence type="ECO:0000256" key="12">
    <source>
        <dbReference type="ARBA" id="ARBA00045139"/>
    </source>
</evidence>
<gene>
    <name evidence="16" type="ORF">CBF32_03760</name>
</gene>
<dbReference type="OrthoDB" id="9769191at2"/>
<dbReference type="GO" id="GO:0090589">
    <property type="term" value="F:protein-phosphocysteine-trehalose phosphotransferase system transporter activity"/>
    <property type="evidence" value="ECO:0007669"/>
    <property type="project" value="TreeGrafter"/>
</dbReference>
<dbReference type="InterPro" id="IPR001127">
    <property type="entry name" value="PTS_EIIA_1_perm"/>
</dbReference>
<evidence type="ECO:0000256" key="2">
    <source>
        <dbReference type="ARBA" id="ARBA00022448"/>
    </source>
</evidence>
<dbReference type="PROSITE" id="PS51093">
    <property type="entry name" value="PTS_EIIA_TYPE_1"/>
    <property type="match status" value="1"/>
</dbReference>
<dbReference type="EMBL" id="NGJX01000003">
    <property type="protein sequence ID" value="RSU03797.1"/>
    <property type="molecule type" value="Genomic_DNA"/>
</dbReference>
<dbReference type="GO" id="GO:0015574">
    <property type="term" value="F:trehalose transmembrane transporter activity"/>
    <property type="evidence" value="ECO:0007669"/>
    <property type="project" value="InterPro"/>
</dbReference>
<dbReference type="FunFam" id="2.70.70.10:FF:000001">
    <property type="entry name" value="PTS system glucose-specific IIA component"/>
    <property type="match status" value="1"/>
</dbReference>
<reference evidence="16 17" key="1">
    <citation type="submission" date="2017-05" db="EMBL/GenBank/DDBJ databases">
        <title>Vagococcus spp. assemblies.</title>
        <authorList>
            <person name="Gulvik C.A."/>
        </authorList>
    </citation>
    <scope>NUCLEOTIDE SEQUENCE [LARGE SCALE GENOMIC DNA]</scope>
    <source>
        <strain evidence="16 17">NCFB 2497</strain>
    </source>
</reference>
<evidence type="ECO:0000256" key="7">
    <source>
        <dbReference type="ARBA" id="ARBA00022692"/>
    </source>
</evidence>
<dbReference type="InterPro" id="IPR011296">
    <property type="entry name" value="PTS_IIBC_treh"/>
</dbReference>
<evidence type="ECO:0000256" key="10">
    <source>
        <dbReference type="ARBA" id="ARBA00023136"/>
    </source>
</evidence>
<evidence type="ECO:0000313" key="16">
    <source>
        <dbReference type="EMBL" id="RSU03797.1"/>
    </source>
</evidence>
<protein>
    <recommendedName>
        <fullName evidence="14">PTS system sucrose-specific EIIBCA component</fullName>
        <ecNumber evidence="11">2.7.1.211</ecNumber>
    </recommendedName>
    <alternativeName>
        <fullName evidence="15">EIIBCA-Scr</fullName>
    </alternativeName>
</protein>
<dbReference type="GO" id="GO:0009401">
    <property type="term" value="P:phosphoenolpyruvate-dependent sugar phosphotransferase system"/>
    <property type="evidence" value="ECO:0007669"/>
    <property type="project" value="UniProtKB-KW"/>
</dbReference>
<dbReference type="InterPro" id="IPR003352">
    <property type="entry name" value="PTS_EIIC"/>
</dbReference>
<dbReference type="FunFam" id="3.30.1360.60:FF:000001">
    <property type="entry name" value="PTS system glucose-specific IIBC component PtsG"/>
    <property type="match status" value="1"/>
</dbReference>
<dbReference type="PANTHER" id="PTHR30175:SF4">
    <property type="entry name" value="PTS SYSTEM TREHALOSE-SPECIFIC EIIBC COMPONENT"/>
    <property type="match status" value="1"/>
</dbReference>
<proteinExistence type="predicted"/>
<dbReference type="AlphaFoldDB" id="A0A369AZ44"/>
<dbReference type="Pfam" id="PF02378">
    <property type="entry name" value="PTS_EIIC"/>
    <property type="match status" value="1"/>
</dbReference>
<dbReference type="EC" id="2.7.1.211" evidence="11"/>
<evidence type="ECO:0000256" key="1">
    <source>
        <dbReference type="ARBA" id="ARBA00004651"/>
    </source>
</evidence>
<evidence type="ECO:0000256" key="15">
    <source>
        <dbReference type="ARBA" id="ARBA00081008"/>
    </source>
</evidence>
<dbReference type="InterPro" id="IPR013013">
    <property type="entry name" value="PTS_EIIC_1"/>
</dbReference>
<keyword evidence="6" id="KW-0598">Phosphotransferase system</keyword>
<evidence type="ECO:0000256" key="8">
    <source>
        <dbReference type="ARBA" id="ARBA00022777"/>
    </source>
</evidence>
<dbReference type="Pfam" id="PF00358">
    <property type="entry name" value="PTS_EIIA_1"/>
    <property type="match status" value="1"/>
</dbReference>
<dbReference type="PROSITE" id="PS01035">
    <property type="entry name" value="PTS_EIIB_TYPE_1_CYS"/>
    <property type="match status" value="1"/>
</dbReference>
<dbReference type="GeneID" id="63145936"/>
<dbReference type="InterPro" id="IPR001996">
    <property type="entry name" value="PTS_IIB_1"/>
</dbReference>
<evidence type="ECO:0000256" key="13">
    <source>
        <dbReference type="ARBA" id="ARBA00048931"/>
    </source>
</evidence>
<dbReference type="NCBIfam" id="NF008236">
    <property type="entry name" value="PRK11007.1"/>
    <property type="match status" value="1"/>
</dbReference>
<dbReference type="NCBIfam" id="TIGR01992">
    <property type="entry name" value="PTS-IIBC-Tre"/>
    <property type="match status" value="1"/>
</dbReference>